<accession>F5YH06</accession>
<dbReference type="NCBIfam" id="TIGR04336">
    <property type="entry name" value="AmmeMemoSam_B"/>
    <property type="match status" value="1"/>
</dbReference>
<evidence type="ECO:0008006" key="4">
    <source>
        <dbReference type="Google" id="ProtNLM"/>
    </source>
</evidence>
<reference evidence="2 3" key="2">
    <citation type="journal article" date="2011" name="ISME J.">
        <title>RNA-seq reveals cooperative metabolic interactions between two termite-gut spirochete species in co-culture.</title>
        <authorList>
            <person name="Rosenthal A.Z."/>
            <person name="Matson E.G."/>
            <person name="Eldar A."/>
            <person name="Leadbetter J.R."/>
        </authorList>
    </citation>
    <scope>NUCLEOTIDE SEQUENCE [LARGE SCALE GENOMIC DNA]</scope>
    <source>
        <strain evidence="3">ATCC BAA-887 / DSM 12427 / ZAS-2</strain>
    </source>
</reference>
<dbReference type="CDD" id="cd07361">
    <property type="entry name" value="MEMO_like"/>
    <property type="match status" value="1"/>
</dbReference>
<dbReference type="Pfam" id="PF01875">
    <property type="entry name" value="Memo"/>
    <property type="match status" value="1"/>
</dbReference>
<proteinExistence type="inferred from homology"/>
<dbReference type="PANTHER" id="PTHR11060">
    <property type="entry name" value="PROTEIN MEMO1"/>
    <property type="match status" value="1"/>
</dbReference>
<dbReference type="Proteomes" id="UP000009223">
    <property type="component" value="Chromosome"/>
</dbReference>
<gene>
    <name evidence="2" type="ordered locus">TREPR_2499</name>
</gene>
<evidence type="ECO:0000256" key="1">
    <source>
        <dbReference type="ARBA" id="ARBA00006315"/>
    </source>
</evidence>
<dbReference type="AlphaFoldDB" id="F5YH06"/>
<dbReference type="InterPro" id="IPR002737">
    <property type="entry name" value="MEMO1_fam"/>
</dbReference>
<dbReference type="PANTHER" id="PTHR11060:SF0">
    <property type="entry name" value="PROTEIN MEMO1"/>
    <property type="match status" value="1"/>
</dbReference>
<evidence type="ECO:0000313" key="2">
    <source>
        <dbReference type="EMBL" id="AEF85122.1"/>
    </source>
</evidence>
<comment type="similarity">
    <text evidence="1">Belongs to the MEMO1 family.</text>
</comment>
<dbReference type="HOGENOM" id="CLU_038085_2_0_12"/>
<dbReference type="eggNOG" id="COG1355">
    <property type="taxonomic scope" value="Bacteria"/>
</dbReference>
<evidence type="ECO:0000313" key="3">
    <source>
        <dbReference type="Proteomes" id="UP000009223"/>
    </source>
</evidence>
<name>F5YH06_TREPZ</name>
<dbReference type="STRING" id="545694.TREPR_2499"/>
<dbReference type="EMBL" id="CP001843">
    <property type="protein sequence ID" value="AEF85122.1"/>
    <property type="molecule type" value="Genomic_DNA"/>
</dbReference>
<organism evidence="2 3">
    <name type="scientific">Treponema primitia (strain ATCC BAA-887 / DSM 12427 / ZAS-2)</name>
    <dbReference type="NCBI Taxonomy" id="545694"/>
    <lineage>
        <taxon>Bacteria</taxon>
        <taxon>Pseudomonadati</taxon>
        <taxon>Spirochaetota</taxon>
        <taxon>Spirochaetia</taxon>
        <taxon>Spirochaetales</taxon>
        <taxon>Treponemataceae</taxon>
        <taxon>Treponema</taxon>
    </lineage>
</organism>
<dbReference type="Gene3D" id="3.40.830.10">
    <property type="entry name" value="LigB-like"/>
    <property type="match status" value="1"/>
</dbReference>
<keyword evidence="3" id="KW-1185">Reference proteome</keyword>
<reference evidence="3" key="1">
    <citation type="submission" date="2009-12" db="EMBL/GenBank/DDBJ databases">
        <title>Complete sequence of Treponema primitia strain ZAS-2.</title>
        <authorList>
            <person name="Tetu S.G."/>
            <person name="Matson E."/>
            <person name="Ren Q."/>
            <person name="Seshadri R."/>
            <person name="Elbourne L."/>
            <person name="Hassan K.A."/>
            <person name="Durkin A."/>
            <person name="Radune D."/>
            <person name="Mohamoud Y."/>
            <person name="Shay R."/>
            <person name="Jin S."/>
            <person name="Zhang X."/>
            <person name="Lucey K."/>
            <person name="Ballor N.R."/>
            <person name="Ottesen E."/>
            <person name="Rosenthal R."/>
            <person name="Allen A."/>
            <person name="Leadbetter J.R."/>
            <person name="Paulsen I.T."/>
        </authorList>
    </citation>
    <scope>NUCLEOTIDE SEQUENCE [LARGE SCALE GENOMIC DNA]</scope>
    <source>
        <strain evidence="3">ATCC BAA-887 / DSM 12427 / ZAS-2</strain>
    </source>
</reference>
<dbReference type="OrthoDB" id="9785549at2"/>
<dbReference type="KEGG" id="tpi:TREPR_2499"/>
<sequence length="303" mass="32524">MTLRKQRLQAGWYPFSASGVADFLGGISLDGEHYPSAPAAVAPHAGWFYSGAIAARAVLSLDRDAETVAIIGGHLPAGMPPLIAQEDALETPLGELPVDREFALALGRALDCRGDRYTDNTVEVLLPMVHYFFPRAQALWLRLPAEAASLEAGREIARIAKKIGRRVAVLGSTDLTHYGENYEFSPRGKGEQALAWVRGVNDRRFIEAVLSGDPRAVLERAEEERSACSAGAVLGAIGFAGESGAPKGELLAYGTSADARGTLWLKPALQVARGTSLQVVDSEASRIEVPDSFVGYGAFYWRK</sequence>
<dbReference type="RefSeq" id="WP_015707711.1">
    <property type="nucleotide sequence ID" value="NC_015578.1"/>
</dbReference>
<protein>
    <recommendedName>
        <fullName evidence="4">AmmeMemoRadiSam system protein B</fullName>
    </recommendedName>
</protein>